<evidence type="ECO:0000256" key="1">
    <source>
        <dbReference type="ARBA" id="ARBA00004123"/>
    </source>
</evidence>
<gene>
    <name evidence="6" type="ORF">BCV71DRAFT_223988</name>
</gene>
<sequence length="218" mass="24910">MSRGGRGGGFGRGGGGANQSGAMSLVSFDLLKDLNSGTLFNTNTDLFPQMDVPIPRKPTSTESHQWKLRKEYLEMVKSSPFYLTMPPPPPDIERYSDRYKVQETKRSLREIETDLDFFPEELQTVLEPKRVKKKQKTVTLQDEYAQLEALLNTEVDESKEGDDEEGEEKKEEEEEELEEEYEDEEELVDDNDYAQNYFDNGEGDDIDDDDDGGGGDYY</sequence>
<dbReference type="PANTHER" id="PTHR15367:SF2">
    <property type="entry name" value="DNA-DIRECTED RNA POLYMERASE III SUBUNIT"/>
    <property type="match status" value="1"/>
</dbReference>
<protein>
    <recommendedName>
        <fullName evidence="4">DNA-directed RNA polymerase III subunit</fullName>
    </recommendedName>
</protein>
<organism evidence="6 7">
    <name type="scientific">Rhizopus microsporus</name>
    <dbReference type="NCBI Taxonomy" id="58291"/>
    <lineage>
        <taxon>Eukaryota</taxon>
        <taxon>Fungi</taxon>
        <taxon>Fungi incertae sedis</taxon>
        <taxon>Mucoromycota</taxon>
        <taxon>Mucoromycotina</taxon>
        <taxon>Mucoromycetes</taxon>
        <taxon>Mucorales</taxon>
        <taxon>Mucorineae</taxon>
        <taxon>Rhizopodaceae</taxon>
        <taxon>Rhizopus</taxon>
    </lineage>
</organism>
<evidence type="ECO:0000256" key="2">
    <source>
        <dbReference type="ARBA" id="ARBA00008352"/>
    </source>
</evidence>
<feature type="compositionally biased region" description="Acidic residues" evidence="5">
    <location>
        <begin position="201"/>
        <end position="218"/>
    </location>
</feature>
<dbReference type="Proteomes" id="UP000242381">
    <property type="component" value="Unassembled WGS sequence"/>
</dbReference>
<dbReference type="AlphaFoldDB" id="A0A0A1NW68"/>
<proteinExistence type="inferred from homology"/>
<evidence type="ECO:0000256" key="4">
    <source>
        <dbReference type="PIRNR" id="PIRNR000777"/>
    </source>
</evidence>
<dbReference type="Pfam" id="PF11705">
    <property type="entry name" value="RNA_pol_3_Rpc31"/>
    <property type="match status" value="1"/>
</dbReference>
<dbReference type="GO" id="GO:0006383">
    <property type="term" value="P:transcription by RNA polymerase III"/>
    <property type="evidence" value="ECO:0007669"/>
    <property type="project" value="UniProtKB-UniRule"/>
</dbReference>
<comment type="function">
    <text evidence="4">DNA-dependent RNA polymerase catalyzes the transcription of DNA into RNA using the four ribonucleoside triphosphates as substrates. Specific peripheric component of RNA polymerase III which synthesizes small RNAs, such as 5S rRNA and tRNAs.</text>
</comment>
<evidence type="ECO:0000313" key="7">
    <source>
        <dbReference type="Proteomes" id="UP000242381"/>
    </source>
</evidence>
<dbReference type="GO" id="GO:0005666">
    <property type="term" value="C:RNA polymerase III complex"/>
    <property type="evidence" value="ECO:0007669"/>
    <property type="project" value="UniProtKB-UniRule"/>
</dbReference>
<dbReference type="PIRSF" id="PIRSF000777">
    <property type="entry name" value="RNA_polIII_C31"/>
    <property type="match status" value="1"/>
</dbReference>
<evidence type="ECO:0000313" key="6">
    <source>
        <dbReference type="EMBL" id="ORE23218.1"/>
    </source>
</evidence>
<dbReference type="InterPro" id="IPR024661">
    <property type="entry name" value="RNA_pol_III_Rpc31"/>
</dbReference>
<reference evidence="6 7" key="1">
    <citation type="journal article" date="2016" name="Proc. Natl. Acad. Sci. U.S.A.">
        <title>Lipid metabolic changes in an early divergent fungus govern the establishment of a mutualistic symbiosis with endobacteria.</title>
        <authorList>
            <person name="Lastovetsky O.A."/>
            <person name="Gaspar M.L."/>
            <person name="Mondo S.J."/>
            <person name="LaButti K.M."/>
            <person name="Sandor L."/>
            <person name="Grigoriev I.V."/>
            <person name="Henry S.A."/>
            <person name="Pawlowska T.E."/>
        </authorList>
    </citation>
    <scope>NUCLEOTIDE SEQUENCE [LARGE SCALE GENOMIC DNA]</scope>
    <source>
        <strain evidence="6 7">ATCC 11559</strain>
    </source>
</reference>
<comment type="similarity">
    <text evidence="2 4">Belongs to the eukaryotic RPC7 RNA polymerase subunit family.</text>
</comment>
<evidence type="ECO:0000256" key="3">
    <source>
        <dbReference type="ARBA" id="ARBA00023242"/>
    </source>
</evidence>
<keyword evidence="3 4" id="KW-0539">Nucleus</keyword>
<feature type="compositionally biased region" description="Acidic residues" evidence="5">
    <location>
        <begin position="154"/>
        <end position="192"/>
    </location>
</feature>
<dbReference type="VEuPathDB" id="FungiDB:BCV72DRAFT_261890"/>
<dbReference type="PANTHER" id="PTHR15367">
    <property type="entry name" value="DNA-DIRECTED RNA POLYMERASE III"/>
    <property type="match status" value="1"/>
</dbReference>
<accession>A0A0A1NW68</accession>
<name>A0A0A1NW68_RHIZD</name>
<dbReference type="OMA" id="KDLHAPF"/>
<feature type="region of interest" description="Disordered" evidence="5">
    <location>
        <begin position="149"/>
        <end position="218"/>
    </location>
</feature>
<comment type="subunit">
    <text evidence="4">Component of the RNA polymerase III (Pol III) complex.</text>
</comment>
<evidence type="ECO:0000256" key="5">
    <source>
        <dbReference type="SAM" id="MobiDB-lite"/>
    </source>
</evidence>
<comment type="subcellular location">
    <subcellularLocation>
        <location evidence="1 4">Nucleus</location>
    </subcellularLocation>
</comment>
<dbReference type="EMBL" id="KV921259">
    <property type="protein sequence ID" value="ORE23218.1"/>
    <property type="molecule type" value="Genomic_DNA"/>
</dbReference>